<evidence type="ECO:0000313" key="4">
    <source>
        <dbReference type="EMBL" id="CAB5018823.1"/>
    </source>
</evidence>
<gene>
    <name evidence="1" type="ORF">UFOPK2754_00656</name>
    <name evidence="2" type="ORF">UFOPK3139_00449</name>
    <name evidence="3" type="ORF">UFOPK3543_00349</name>
    <name evidence="4" type="ORF">UFOPK3967_02635</name>
</gene>
<dbReference type="AlphaFoldDB" id="A0A6J7QSV7"/>
<name>A0A6J7QSV7_9ZZZZ</name>
<evidence type="ECO:0000313" key="1">
    <source>
        <dbReference type="EMBL" id="CAB4733626.1"/>
    </source>
</evidence>
<evidence type="ECO:0000313" key="3">
    <source>
        <dbReference type="EMBL" id="CAB4892162.1"/>
    </source>
</evidence>
<sequence length="79" mass="8708">MATYEVLLKDGSVEHIDGADTYEQEGPLTTFFELAPDRQAIDCWSVRLSSIRTTEIVRIRRSSGAHAVLLASVSELRAG</sequence>
<evidence type="ECO:0000313" key="2">
    <source>
        <dbReference type="EMBL" id="CAB4817193.1"/>
    </source>
</evidence>
<dbReference type="EMBL" id="CAEZYR010000016">
    <property type="protein sequence ID" value="CAB4733626.1"/>
    <property type="molecule type" value="Genomic_DNA"/>
</dbReference>
<accession>A0A6J7QSV7</accession>
<dbReference type="EMBL" id="CAFBOS010000216">
    <property type="protein sequence ID" value="CAB5018823.1"/>
    <property type="molecule type" value="Genomic_DNA"/>
</dbReference>
<protein>
    <submittedName>
        <fullName evidence="4">Unannotated protein</fullName>
    </submittedName>
</protein>
<dbReference type="EMBL" id="CAFBMH010000007">
    <property type="protein sequence ID" value="CAB4892162.1"/>
    <property type="molecule type" value="Genomic_DNA"/>
</dbReference>
<reference evidence="4" key="1">
    <citation type="submission" date="2020-05" db="EMBL/GenBank/DDBJ databases">
        <authorList>
            <person name="Chiriac C."/>
            <person name="Salcher M."/>
            <person name="Ghai R."/>
            <person name="Kavagutti S V."/>
        </authorList>
    </citation>
    <scope>NUCLEOTIDE SEQUENCE</scope>
</reference>
<dbReference type="EMBL" id="CAFABA010000011">
    <property type="protein sequence ID" value="CAB4817193.1"/>
    <property type="molecule type" value="Genomic_DNA"/>
</dbReference>
<organism evidence="4">
    <name type="scientific">freshwater metagenome</name>
    <dbReference type="NCBI Taxonomy" id="449393"/>
    <lineage>
        <taxon>unclassified sequences</taxon>
        <taxon>metagenomes</taxon>
        <taxon>ecological metagenomes</taxon>
    </lineage>
</organism>
<proteinExistence type="predicted"/>